<evidence type="ECO:0000259" key="5">
    <source>
        <dbReference type="PROSITE" id="PS50004"/>
    </source>
</evidence>
<dbReference type="InterPro" id="IPR022683">
    <property type="entry name" value="Calpain_III"/>
</dbReference>
<reference evidence="6 7" key="1">
    <citation type="submission" date="2022-12" db="EMBL/GenBank/DDBJ databases">
        <title>Chromosome-level genome of Tegillarca granosa.</title>
        <authorList>
            <person name="Kim J."/>
        </authorList>
    </citation>
    <scope>NUCLEOTIDE SEQUENCE [LARGE SCALE GENOMIC DNA]</scope>
    <source>
        <strain evidence="6">Teg-2019</strain>
        <tissue evidence="6">Adductor muscle</tissue>
    </source>
</reference>
<dbReference type="InterPro" id="IPR035892">
    <property type="entry name" value="C2_domain_sf"/>
</dbReference>
<dbReference type="SUPFAM" id="SSF49562">
    <property type="entry name" value="C2 domain (Calcium/lipid-binding domain, CaLB)"/>
    <property type="match status" value="1"/>
</dbReference>
<dbReference type="Proteomes" id="UP001217089">
    <property type="component" value="Unassembled WGS sequence"/>
</dbReference>
<name>A0ABQ9ETD9_TEGGR</name>
<dbReference type="PANTHER" id="PTHR10183:SF379">
    <property type="entry name" value="CALPAIN-5"/>
    <property type="match status" value="1"/>
</dbReference>
<evidence type="ECO:0000313" key="6">
    <source>
        <dbReference type="EMBL" id="KAJ8306660.1"/>
    </source>
</evidence>
<evidence type="ECO:0000256" key="2">
    <source>
        <dbReference type="ARBA" id="ARBA00022670"/>
    </source>
</evidence>
<evidence type="ECO:0000256" key="1">
    <source>
        <dbReference type="ARBA" id="ARBA00007623"/>
    </source>
</evidence>
<dbReference type="EMBL" id="JARBDR010000811">
    <property type="protein sequence ID" value="KAJ8306660.1"/>
    <property type="molecule type" value="Genomic_DNA"/>
</dbReference>
<keyword evidence="2" id="KW-0645">Protease</keyword>
<dbReference type="SMART" id="SM00239">
    <property type="entry name" value="C2"/>
    <property type="match status" value="1"/>
</dbReference>
<dbReference type="PROSITE" id="PS50004">
    <property type="entry name" value="C2"/>
    <property type="match status" value="1"/>
</dbReference>
<evidence type="ECO:0000313" key="7">
    <source>
        <dbReference type="Proteomes" id="UP001217089"/>
    </source>
</evidence>
<dbReference type="InterPro" id="IPR022682">
    <property type="entry name" value="Calpain_domain_III"/>
</dbReference>
<sequence length="255" mass="29133">MFDVLGMSDNVMVSLEQHDIKPGRQSFGRTLNHIGFQIMKVEVNRKYRVHLNEDINDLIYKSEYLKSRSVFGVLKLMKGRYVIIPTTREPGEIGPFMLRLYTGSKSSGKELTEEGPSKGCLCFKSATLVTTLTVISAEELELPTGSKVKSLDPYVVIRCEGEKIQSESRTNTKNPEWNLRATFYRKKPMEPIVIEVWNDNVLIDDFLGEGREFEEGSEDGTEKTLELYGRKKEADMIKPGKLKIKIRSSHDLQYL</sequence>
<accession>A0ABQ9ETD9</accession>
<dbReference type="SMART" id="SM00720">
    <property type="entry name" value="calpain_III"/>
    <property type="match status" value="1"/>
</dbReference>
<protein>
    <recommendedName>
        <fullName evidence="5">C2 domain-containing protein</fullName>
    </recommendedName>
</protein>
<organism evidence="6 7">
    <name type="scientific">Tegillarca granosa</name>
    <name type="common">Malaysian cockle</name>
    <name type="synonym">Anadara granosa</name>
    <dbReference type="NCBI Taxonomy" id="220873"/>
    <lineage>
        <taxon>Eukaryota</taxon>
        <taxon>Metazoa</taxon>
        <taxon>Spiralia</taxon>
        <taxon>Lophotrochozoa</taxon>
        <taxon>Mollusca</taxon>
        <taxon>Bivalvia</taxon>
        <taxon>Autobranchia</taxon>
        <taxon>Pteriomorphia</taxon>
        <taxon>Arcoida</taxon>
        <taxon>Arcoidea</taxon>
        <taxon>Arcidae</taxon>
        <taxon>Tegillarca</taxon>
    </lineage>
</organism>
<dbReference type="SUPFAM" id="SSF49758">
    <property type="entry name" value="Calpain large subunit, middle domain (domain III)"/>
    <property type="match status" value="1"/>
</dbReference>
<comment type="similarity">
    <text evidence="1">Belongs to the peptidase C2 family.</text>
</comment>
<dbReference type="InterPro" id="IPR022684">
    <property type="entry name" value="Calpain_cysteine_protease"/>
</dbReference>
<keyword evidence="7" id="KW-1185">Reference proteome</keyword>
<keyword evidence="3" id="KW-0378">Hydrolase</keyword>
<feature type="domain" description="C2" evidence="5">
    <location>
        <begin position="106"/>
        <end position="227"/>
    </location>
</feature>
<dbReference type="Pfam" id="PF01067">
    <property type="entry name" value="Calpain_III"/>
    <property type="match status" value="1"/>
</dbReference>
<keyword evidence="4" id="KW-0788">Thiol protease</keyword>
<proteinExistence type="inferred from homology"/>
<dbReference type="Gene3D" id="2.60.40.150">
    <property type="entry name" value="C2 domain"/>
    <property type="match status" value="1"/>
</dbReference>
<dbReference type="Gene3D" id="2.60.120.380">
    <property type="match status" value="1"/>
</dbReference>
<gene>
    <name evidence="6" type="ORF">KUTeg_015701</name>
</gene>
<dbReference type="InterPro" id="IPR036213">
    <property type="entry name" value="Calpain_III_sf"/>
</dbReference>
<evidence type="ECO:0000256" key="3">
    <source>
        <dbReference type="ARBA" id="ARBA00022801"/>
    </source>
</evidence>
<dbReference type="PANTHER" id="PTHR10183">
    <property type="entry name" value="CALPAIN"/>
    <property type="match status" value="1"/>
</dbReference>
<comment type="caution">
    <text evidence="6">The sequence shown here is derived from an EMBL/GenBank/DDBJ whole genome shotgun (WGS) entry which is preliminary data.</text>
</comment>
<dbReference type="InterPro" id="IPR000008">
    <property type="entry name" value="C2_dom"/>
</dbReference>
<evidence type="ECO:0000256" key="4">
    <source>
        <dbReference type="ARBA" id="ARBA00022807"/>
    </source>
</evidence>
<dbReference type="Pfam" id="PF00168">
    <property type="entry name" value="C2"/>
    <property type="match status" value="1"/>
</dbReference>